<dbReference type="InterPro" id="IPR004358">
    <property type="entry name" value="Sig_transdc_His_kin-like_C"/>
</dbReference>
<dbReference type="SUPFAM" id="SSF47384">
    <property type="entry name" value="Homodimeric domain of signal transducing histidine kinase"/>
    <property type="match status" value="1"/>
</dbReference>
<accession>A0A437RLD6</accession>
<evidence type="ECO:0000256" key="7">
    <source>
        <dbReference type="SAM" id="Phobius"/>
    </source>
</evidence>
<feature type="transmembrane region" description="Helical" evidence="7">
    <location>
        <begin position="116"/>
        <end position="134"/>
    </location>
</feature>
<evidence type="ECO:0000256" key="5">
    <source>
        <dbReference type="ARBA" id="ARBA00022777"/>
    </source>
</evidence>
<dbReference type="NCBIfam" id="TIGR00229">
    <property type="entry name" value="sensory_box"/>
    <property type="match status" value="3"/>
</dbReference>
<dbReference type="EMBL" id="SACR01000002">
    <property type="protein sequence ID" value="RVU47579.1"/>
    <property type="molecule type" value="Genomic_DNA"/>
</dbReference>
<dbReference type="SUPFAM" id="SSF52172">
    <property type="entry name" value="CheY-like"/>
    <property type="match status" value="1"/>
</dbReference>
<dbReference type="InterPro" id="IPR036890">
    <property type="entry name" value="HATPase_C_sf"/>
</dbReference>
<feature type="domain" description="PAC" evidence="11">
    <location>
        <begin position="293"/>
        <end position="345"/>
    </location>
</feature>
<feature type="transmembrane region" description="Helical" evidence="7">
    <location>
        <begin position="49"/>
        <end position="66"/>
    </location>
</feature>
<dbReference type="InterPro" id="IPR000014">
    <property type="entry name" value="PAS"/>
</dbReference>
<dbReference type="Pfam" id="PF08448">
    <property type="entry name" value="PAS_4"/>
    <property type="match status" value="4"/>
</dbReference>
<dbReference type="InterPro" id="IPR035965">
    <property type="entry name" value="PAS-like_dom_sf"/>
</dbReference>
<evidence type="ECO:0000313" key="13">
    <source>
        <dbReference type="Proteomes" id="UP000285575"/>
    </source>
</evidence>
<feature type="transmembrane region" description="Helical" evidence="7">
    <location>
        <begin position="139"/>
        <end position="155"/>
    </location>
</feature>
<dbReference type="CDD" id="cd00130">
    <property type="entry name" value="PAS"/>
    <property type="match status" value="4"/>
</dbReference>
<dbReference type="SMART" id="SM00448">
    <property type="entry name" value="REC"/>
    <property type="match status" value="1"/>
</dbReference>
<evidence type="ECO:0000256" key="4">
    <source>
        <dbReference type="ARBA" id="ARBA00022679"/>
    </source>
</evidence>
<dbReference type="SUPFAM" id="SSF55874">
    <property type="entry name" value="ATPase domain of HSP90 chaperone/DNA topoisomerase II/histidine kinase"/>
    <property type="match status" value="1"/>
</dbReference>
<keyword evidence="5" id="KW-0418">Kinase</keyword>
<evidence type="ECO:0000256" key="2">
    <source>
        <dbReference type="ARBA" id="ARBA00012438"/>
    </source>
</evidence>
<dbReference type="PANTHER" id="PTHR43047:SF64">
    <property type="entry name" value="HISTIDINE KINASE CONTAINING CHEY-HOMOLOGOUS RECEIVER DOMAIN AND PAS DOMAIN-RELATED"/>
    <property type="match status" value="1"/>
</dbReference>
<dbReference type="InterPro" id="IPR011006">
    <property type="entry name" value="CheY-like_superfamily"/>
</dbReference>
<evidence type="ECO:0000256" key="6">
    <source>
        <dbReference type="PROSITE-ProRule" id="PRU00169"/>
    </source>
</evidence>
<evidence type="ECO:0000259" key="10">
    <source>
        <dbReference type="PROSITE" id="PS50112"/>
    </source>
</evidence>
<feature type="modified residue" description="4-aspartylphosphate" evidence="6">
    <location>
        <position position="1034"/>
    </location>
</feature>
<dbReference type="Gene3D" id="3.40.50.2300">
    <property type="match status" value="1"/>
</dbReference>
<feature type="domain" description="PAS" evidence="10">
    <location>
        <begin position="593"/>
        <end position="663"/>
    </location>
</feature>
<dbReference type="PROSITE" id="PS50112">
    <property type="entry name" value="PAS"/>
    <property type="match status" value="3"/>
</dbReference>
<dbReference type="PROSITE" id="PS50109">
    <property type="entry name" value="HIS_KIN"/>
    <property type="match status" value="1"/>
</dbReference>
<dbReference type="SMART" id="SM00091">
    <property type="entry name" value="PAS"/>
    <property type="match status" value="4"/>
</dbReference>
<keyword evidence="3 6" id="KW-0597">Phosphoprotein</keyword>
<dbReference type="InterPro" id="IPR003594">
    <property type="entry name" value="HATPase_dom"/>
</dbReference>
<dbReference type="CDD" id="cd00082">
    <property type="entry name" value="HisKA"/>
    <property type="match status" value="1"/>
</dbReference>
<evidence type="ECO:0000256" key="1">
    <source>
        <dbReference type="ARBA" id="ARBA00000085"/>
    </source>
</evidence>
<dbReference type="PRINTS" id="PR00344">
    <property type="entry name" value="BCTRLSENSOR"/>
</dbReference>
<keyword evidence="7" id="KW-1133">Transmembrane helix</keyword>
<feature type="domain" description="Histidine kinase" evidence="8">
    <location>
        <begin position="736"/>
        <end position="955"/>
    </location>
</feature>
<dbReference type="PANTHER" id="PTHR43047">
    <property type="entry name" value="TWO-COMPONENT HISTIDINE PROTEIN KINASE"/>
    <property type="match status" value="1"/>
</dbReference>
<dbReference type="InterPro" id="IPR001789">
    <property type="entry name" value="Sig_transdc_resp-reg_receiver"/>
</dbReference>
<proteinExistence type="predicted"/>
<name>A0A437RLD6_9BURK</name>
<dbReference type="Gene3D" id="3.30.450.20">
    <property type="entry name" value="PAS domain"/>
    <property type="match status" value="4"/>
</dbReference>
<keyword evidence="4" id="KW-0808">Transferase</keyword>
<dbReference type="Gene3D" id="1.10.287.130">
    <property type="match status" value="1"/>
</dbReference>
<comment type="caution">
    <text evidence="12">The sequence shown here is derived from an EMBL/GenBank/DDBJ whole genome shotgun (WGS) entry which is preliminary data.</text>
</comment>
<feature type="domain" description="Response regulatory" evidence="9">
    <location>
        <begin position="984"/>
        <end position="1101"/>
    </location>
</feature>
<comment type="catalytic activity">
    <reaction evidence="1">
        <text>ATP + protein L-histidine = ADP + protein N-phospho-L-histidine.</text>
        <dbReference type="EC" id="2.7.13.3"/>
    </reaction>
</comment>
<evidence type="ECO:0000259" key="11">
    <source>
        <dbReference type="PROSITE" id="PS50113"/>
    </source>
</evidence>
<feature type="transmembrane region" description="Helical" evidence="7">
    <location>
        <begin position="161"/>
        <end position="180"/>
    </location>
</feature>
<dbReference type="Pfam" id="PF02518">
    <property type="entry name" value="HATPase_c"/>
    <property type="match status" value="1"/>
</dbReference>
<dbReference type="SMART" id="SM00388">
    <property type="entry name" value="HisKA"/>
    <property type="match status" value="1"/>
</dbReference>
<dbReference type="SUPFAM" id="SSF55785">
    <property type="entry name" value="PYP-like sensor domain (PAS domain)"/>
    <property type="match status" value="4"/>
</dbReference>
<dbReference type="CDD" id="cd16922">
    <property type="entry name" value="HATPase_EvgS-ArcB-TorS-like"/>
    <property type="match status" value="1"/>
</dbReference>
<organism evidence="12 13">
    <name type="scientific">Rubrivivax rivuli</name>
    <dbReference type="NCBI Taxonomy" id="1862385"/>
    <lineage>
        <taxon>Bacteria</taxon>
        <taxon>Pseudomonadati</taxon>
        <taxon>Pseudomonadota</taxon>
        <taxon>Betaproteobacteria</taxon>
        <taxon>Burkholderiales</taxon>
        <taxon>Sphaerotilaceae</taxon>
        <taxon>Rubrivivax</taxon>
    </lineage>
</organism>
<keyword evidence="7" id="KW-0472">Membrane</keyword>
<dbReference type="InterPro" id="IPR036097">
    <property type="entry name" value="HisK_dim/P_sf"/>
</dbReference>
<dbReference type="SMART" id="SM00086">
    <property type="entry name" value="PAC"/>
    <property type="match status" value="3"/>
</dbReference>
<reference evidence="12 13" key="1">
    <citation type="submission" date="2019-01" db="EMBL/GenBank/DDBJ databases">
        <authorList>
            <person name="Chen W.-M."/>
        </authorList>
    </citation>
    <scope>NUCLEOTIDE SEQUENCE [LARGE SCALE GENOMIC DNA]</scope>
    <source>
        <strain evidence="12 13">KYPY4</strain>
    </source>
</reference>
<dbReference type="Pfam" id="PF00072">
    <property type="entry name" value="Response_reg"/>
    <property type="match status" value="1"/>
</dbReference>
<dbReference type="GO" id="GO:0000155">
    <property type="term" value="F:phosphorelay sensor kinase activity"/>
    <property type="evidence" value="ECO:0007669"/>
    <property type="project" value="InterPro"/>
</dbReference>
<feature type="domain" description="PAS" evidence="10">
    <location>
        <begin position="221"/>
        <end position="291"/>
    </location>
</feature>
<dbReference type="Proteomes" id="UP000285575">
    <property type="component" value="Unassembled WGS sequence"/>
</dbReference>
<dbReference type="EC" id="2.7.13.3" evidence="2"/>
<sequence length="1104" mass="119254">MTDSDIDKALQAERLLQHERVVLGSVLGSGSIGLLLAAALWSVAAPGAVLAWLATLAGALALRWAGVRAQAARSPAADGYPRWVWRHRAAFLLHGLAWVGVVLVPDQLQAGRELDLLVFALSIVTAGALGTAAFDLRTALFFALPTVSAALLLALRSQDPGALALAAMAAVYLCITTTTARRAQQLVRDGVHLRLLESRRANEALADRQRADDVAQRLADQHHLLTQLMQTSQQGFWFIDNEARTTDLNPAMARLLGEPHAAVLGRRVQDFVAPEDQAVLAMELAQRIGGAAGHYELTLMRADGRRLHCVCSATALFDAQGAKVGSVGVWTDITQRRSTEAALRHYELAVNAISDVVSVVDRSERYLLVNDAWCRASRVPREAALGRLTSEVLSHRVTEARLQALRECMATGEMRSARSPDPRASRPNCVIETHYFPQKDNTGRVQQVVMVTRDVTDQERSRNALLASAAEHRALLDNFPGYISRLDRQHRYTYVNQRLAALFGRTPETVVGCSVAEVLGAERAQALHPLIERVLRGEAVSYEHTVRPPDAEPLDLQVRMVAGADPLSGEPVVYGFTLDITQRKRAEAALRASSAELGALLEAFPGYIAATDEALRYTYINDRLLAVWGLSREAAIGRTVREVLGEERAAGVEAAIQRAHRGEPSVTEASFYRGPDGQRLVLEVTRVTGPRQADGRQNCYAFGVDITARKQAEEALIAARDEAESANQAKSQFLSQMSHELRTPLNAILGFGQLLGSDPRATLVPHQQAWVREMLRGAEHLLSLINEILDLGRIEAGELPLELQPLAPGDLVDECLALVQALAQSLEVTLGATPGGLEGVQVRADRRRLKQVLLNLLGNAIKYNRPGGTVAVLWRLEGSELWLGVRDSGRGLTPDEQARLFQPFERLGAAQSGIEGTGIGLAISRRLVLAMGGQIGVHSVPGEGSTFWLRLPRDGGSPSAPGLPLSGAALDAAPAAPPAQPEQTVLYIEDNPVNVALMEAMLARLPGVRLLCAETPSEGLRLAAEHRPALVLLDIHLPEMDGFAVLRHLREMPALVHTPVLAVSANALQEDITAAHEAGFAAYLTKPLALDALLDTVGAHLGRG</sequence>
<dbReference type="InterPro" id="IPR001610">
    <property type="entry name" value="PAC"/>
</dbReference>
<keyword evidence="13" id="KW-1185">Reference proteome</keyword>
<dbReference type="PROSITE" id="PS50113">
    <property type="entry name" value="PAC"/>
    <property type="match status" value="2"/>
</dbReference>
<dbReference type="InterPro" id="IPR000700">
    <property type="entry name" value="PAS-assoc_C"/>
</dbReference>
<dbReference type="SMART" id="SM00387">
    <property type="entry name" value="HATPase_c"/>
    <property type="match status" value="1"/>
</dbReference>
<gene>
    <name evidence="12" type="ORF">EOE66_07545</name>
</gene>
<dbReference type="AlphaFoldDB" id="A0A437RLD6"/>
<feature type="transmembrane region" description="Helical" evidence="7">
    <location>
        <begin position="21"/>
        <end position="43"/>
    </location>
</feature>
<dbReference type="PROSITE" id="PS50110">
    <property type="entry name" value="RESPONSE_REGULATORY"/>
    <property type="match status" value="1"/>
</dbReference>
<keyword evidence="7" id="KW-0812">Transmembrane</keyword>
<feature type="domain" description="PAS" evidence="10">
    <location>
        <begin position="468"/>
        <end position="538"/>
    </location>
</feature>
<evidence type="ECO:0000256" key="3">
    <source>
        <dbReference type="ARBA" id="ARBA00022553"/>
    </source>
</evidence>
<evidence type="ECO:0000259" key="8">
    <source>
        <dbReference type="PROSITE" id="PS50109"/>
    </source>
</evidence>
<dbReference type="InterPro" id="IPR013656">
    <property type="entry name" value="PAS_4"/>
</dbReference>
<protein>
    <recommendedName>
        <fullName evidence="2">histidine kinase</fullName>
        <ecNumber evidence="2">2.7.13.3</ecNumber>
    </recommendedName>
</protein>
<dbReference type="InterPro" id="IPR005467">
    <property type="entry name" value="His_kinase_dom"/>
</dbReference>
<dbReference type="Pfam" id="PF00512">
    <property type="entry name" value="HisKA"/>
    <property type="match status" value="1"/>
</dbReference>
<dbReference type="InterPro" id="IPR003661">
    <property type="entry name" value="HisK_dim/P_dom"/>
</dbReference>
<evidence type="ECO:0000259" key="9">
    <source>
        <dbReference type="PROSITE" id="PS50110"/>
    </source>
</evidence>
<feature type="domain" description="PAC" evidence="11">
    <location>
        <begin position="665"/>
        <end position="718"/>
    </location>
</feature>
<evidence type="ECO:0000313" key="12">
    <source>
        <dbReference type="EMBL" id="RVU47579.1"/>
    </source>
</evidence>
<dbReference type="Gene3D" id="3.30.565.10">
    <property type="entry name" value="Histidine kinase-like ATPase, C-terminal domain"/>
    <property type="match status" value="1"/>
</dbReference>